<gene>
    <name evidence="1" type="ORF">SSLN_LOCUS8964</name>
</gene>
<dbReference type="EMBL" id="UYSU01034951">
    <property type="protein sequence ID" value="VDL95349.1"/>
    <property type="molecule type" value="Genomic_DNA"/>
</dbReference>
<proteinExistence type="predicted"/>
<reference evidence="3" key="1">
    <citation type="submission" date="2016-06" db="UniProtKB">
        <authorList>
            <consortium name="WormBaseParasite"/>
        </authorList>
    </citation>
    <scope>IDENTIFICATION</scope>
</reference>
<sequence length="147" mass="16741">MNGSNFPLDWTASRLRAREELLSYYQPSCRLGASPRGLRHSNEVRQKRVVSVQCIDCRRHSTGYSNVSRVADYQPLSAVFSSSTSTRDLNPYQNVPVPRRCFPVSTITYSDIADNMVIFTGVNFDVHFLGLLIRFSKSFLTLSTRRI</sequence>
<keyword evidence="2" id="KW-1185">Reference proteome</keyword>
<dbReference type="WBParaSite" id="SSLN_0000930801-mRNA-1">
    <property type="protein sequence ID" value="SSLN_0000930801-mRNA-1"/>
    <property type="gene ID" value="SSLN_0000930801"/>
</dbReference>
<organism evidence="3">
    <name type="scientific">Schistocephalus solidus</name>
    <name type="common">Tapeworm</name>
    <dbReference type="NCBI Taxonomy" id="70667"/>
    <lineage>
        <taxon>Eukaryota</taxon>
        <taxon>Metazoa</taxon>
        <taxon>Spiralia</taxon>
        <taxon>Lophotrochozoa</taxon>
        <taxon>Platyhelminthes</taxon>
        <taxon>Cestoda</taxon>
        <taxon>Eucestoda</taxon>
        <taxon>Diphyllobothriidea</taxon>
        <taxon>Diphyllobothriidae</taxon>
        <taxon>Schistocephalus</taxon>
    </lineage>
</organism>
<evidence type="ECO:0000313" key="3">
    <source>
        <dbReference type="WBParaSite" id="SSLN_0000930801-mRNA-1"/>
    </source>
</evidence>
<reference evidence="1 2" key="2">
    <citation type="submission" date="2018-11" db="EMBL/GenBank/DDBJ databases">
        <authorList>
            <consortium name="Pathogen Informatics"/>
        </authorList>
    </citation>
    <scope>NUCLEOTIDE SEQUENCE [LARGE SCALE GENOMIC DNA]</scope>
    <source>
        <strain evidence="1 2">NST_G2</strain>
    </source>
</reference>
<evidence type="ECO:0000313" key="1">
    <source>
        <dbReference type="EMBL" id="VDL95349.1"/>
    </source>
</evidence>
<protein>
    <submittedName>
        <fullName evidence="1 3">Uncharacterized protein</fullName>
    </submittedName>
</protein>
<dbReference type="AlphaFoldDB" id="A0A183SXL6"/>
<dbReference type="Proteomes" id="UP000275846">
    <property type="component" value="Unassembled WGS sequence"/>
</dbReference>
<accession>A0A183SXL6</accession>
<evidence type="ECO:0000313" key="2">
    <source>
        <dbReference type="Proteomes" id="UP000275846"/>
    </source>
</evidence>
<name>A0A183SXL6_SCHSO</name>